<keyword evidence="3" id="KW-1185">Reference proteome</keyword>
<comment type="caution">
    <text evidence="2">The sequence shown here is derived from an EMBL/GenBank/DDBJ whole genome shotgun (WGS) entry which is preliminary data.</text>
</comment>
<evidence type="ECO:0000259" key="1">
    <source>
        <dbReference type="Pfam" id="PF02492"/>
    </source>
</evidence>
<dbReference type="Gene3D" id="3.40.50.300">
    <property type="entry name" value="P-loop containing nucleotide triphosphate hydrolases"/>
    <property type="match status" value="1"/>
</dbReference>
<dbReference type="Gene3D" id="3.30.1220.10">
    <property type="entry name" value="CobW-like, C-terminal domain"/>
    <property type="match status" value="1"/>
</dbReference>
<name>A0A9P5P4L4_9AGAR</name>
<dbReference type="EMBL" id="JADNRY010001113">
    <property type="protein sequence ID" value="KAF9020925.1"/>
    <property type="molecule type" value="Genomic_DNA"/>
</dbReference>
<protein>
    <submittedName>
        <fullName evidence="2">CobW/HypB/UreG, nucleotide-binding domain-containing protein</fullName>
    </submittedName>
</protein>
<evidence type="ECO:0000313" key="3">
    <source>
        <dbReference type="Proteomes" id="UP000772434"/>
    </source>
</evidence>
<reference evidence="2" key="1">
    <citation type="submission" date="2020-11" db="EMBL/GenBank/DDBJ databases">
        <authorList>
            <consortium name="DOE Joint Genome Institute"/>
            <person name="Ahrendt S."/>
            <person name="Riley R."/>
            <person name="Andreopoulos W."/>
            <person name="Labutti K."/>
            <person name="Pangilinan J."/>
            <person name="Ruiz-Duenas F.J."/>
            <person name="Barrasa J.M."/>
            <person name="Sanchez-Garcia M."/>
            <person name="Camarero S."/>
            <person name="Miyauchi S."/>
            <person name="Serrano A."/>
            <person name="Linde D."/>
            <person name="Babiker R."/>
            <person name="Drula E."/>
            <person name="Ayuso-Fernandez I."/>
            <person name="Pacheco R."/>
            <person name="Padilla G."/>
            <person name="Ferreira P."/>
            <person name="Barriuso J."/>
            <person name="Kellner H."/>
            <person name="Castanera R."/>
            <person name="Alfaro M."/>
            <person name="Ramirez L."/>
            <person name="Pisabarro A.G."/>
            <person name="Kuo A."/>
            <person name="Tritt A."/>
            <person name="Lipzen A."/>
            <person name="He G."/>
            <person name="Yan M."/>
            <person name="Ng V."/>
            <person name="Cullen D."/>
            <person name="Martin F."/>
            <person name="Rosso M.-N."/>
            <person name="Henrissat B."/>
            <person name="Hibbett D."/>
            <person name="Martinez A.T."/>
            <person name="Grigoriev I.V."/>
        </authorList>
    </citation>
    <scope>NUCLEOTIDE SEQUENCE</scope>
    <source>
        <strain evidence="2">AH 40177</strain>
    </source>
</reference>
<dbReference type="PANTHER" id="PTHR13748:SF31">
    <property type="entry name" value="ZINC-REGULATED GTPASE METALLOPROTEIN ACTIVATOR 1A-RELATED"/>
    <property type="match status" value="1"/>
</dbReference>
<sequence>MLPDQMHVIIIIMFSNNDDEIPELLPIEESEKPASEPNTTKLVNASARRVPLTIICGFLGAGKSTLLRRILTERHGYRIAVIMNEFGDTADIEAKSITVDGESTTLELANGCLCCSIKDSGAAAIEKLMQRQGAFDHILLETTAGMFWHNEEYIDAQSIGSENGIVLDGDHVSEPSENGGVDSKGPGESLRQIAGSDVIVLNKVDLVEPSTLADTEAAIKHVNAIAPIYRTVRAELDLSLILGIQAYSTGKHLHSSSSIDQIQRHDHDPFDVHEHPPPSSQVPHYVTRGISSLQISLPPLTPSQFVAFDVWIRTLLWEGRLVDGTYNPSELDDGVEIQVLRCKGLLVLTNGEQRVLQGVRSMYEILAVEDDDQNAKAEFTHAGKVVLIGKGLGNVVQRSLLSAVGSLNVMN</sequence>
<dbReference type="Pfam" id="PF02492">
    <property type="entry name" value="cobW"/>
    <property type="match status" value="1"/>
</dbReference>
<evidence type="ECO:0000313" key="2">
    <source>
        <dbReference type="EMBL" id="KAF9020925.1"/>
    </source>
</evidence>
<dbReference type="OrthoDB" id="258627at2759"/>
<dbReference type="InterPro" id="IPR051316">
    <property type="entry name" value="Zinc-reg_GTPase_activator"/>
</dbReference>
<accession>A0A9P5P4L4</accession>
<proteinExistence type="predicted"/>
<dbReference type="PANTHER" id="PTHR13748">
    <property type="entry name" value="COBW-RELATED"/>
    <property type="match status" value="1"/>
</dbReference>
<gene>
    <name evidence="2" type="ORF">BDP27DRAFT_1354163</name>
</gene>
<dbReference type="InterPro" id="IPR003495">
    <property type="entry name" value="CobW/HypB/UreG_nucleotide-bd"/>
</dbReference>
<feature type="domain" description="CobW/HypB/UreG nucleotide-binding" evidence="1">
    <location>
        <begin position="51"/>
        <end position="229"/>
    </location>
</feature>
<dbReference type="Proteomes" id="UP000772434">
    <property type="component" value="Unassembled WGS sequence"/>
</dbReference>
<dbReference type="AlphaFoldDB" id="A0A9P5P4L4"/>
<dbReference type="InterPro" id="IPR027417">
    <property type="entry name" value="P-loop_NTPase"/>
</dbReference>
<dbReference type="CDD" id="cd03112">
    <property type="entry name" value="CobW-like"/>
    <property type="match status" value="1"/>
</dbReference>
<dbReference type="SUPFAM" id="SSF52540">
    <property type="entry name" value="P-loop containing nucleoside triphosphate hydrolases"/>
    <property type="match status" value="1"/>
</dbReference>
<dbReference type="InterPro" id="IPR036627">
    <property type="entry name" value="CobW-likC_sf"/>
</dbReference>
<dbReference type="GO" id="GO:0005737">
    <property type="term" value="C:cytoplasm"/>
    <property type="evidence" value="ECO:0007669"/>
    <property type="project" value="TreeGrafter"/>
</dbReference>
<organism evidence="2 3">
    <name type="scientific">Rhodocollybia butyracea</name>
    <dbReference type="NCBI Taxonomy" id="206335"/>
    <lineage>
        <taxon>Eukaryota</taxon>
        <taxon>Fungi</taxon>
        <taxon>Dikarya</taxon>
        <taxon>Basidiomycota</taxon>
        <taxon>Agaricomycotina</taxon>
        <taxon>Agaricomycetes</taxon>
        <taxon>Agaricomycetidae</taxon>
        <taxon>Agaricales</taxon>
        <taxon>Marasmiineae</taxon>
        <taxon>Omphalotaceae</taxon>
        <taxon>Rhodocollybia</taxon>
    </lineage>
</organism>